<dbReference type="AlphaFoldDB" id="A0A7S3LJY9"/>
<protein>
    <submittedName>
        <fullName evidence="2">Uncharacterized protein</fullName>
    </submittedName>
</protein>
<proteinExistence type="predicted"/>
<organism evidence="2">
    <name type="scientific">Aplanochytrium stocchinoi</name>
    <dbReference type="NCBI Taxonomy" id="215587"/>
    <lineage>
        <taxon>Eukaryota</taxon>
        <taxon>Sar</taxon>
        <taxon>Stramenopiles</taxon>
        <taxon>Bigyra</taxon>
        <taxon>Labyrinthulomycetes</taxon>
        <taxon>Thraustochytrida</taxon>
        <taxon>Thraustochytriidae</taxon>
        <taxon>Aplanochytrium</taxon>
    </lineage>
</organism>
<gene>
    <name evidence="2" type="ORF">ASTO00021_LOCUS3265</name>
</gene>
<dbReference type="EMBL" id="HBIN01004616">
    <property type="protein sequence ID" value="CAE0432947.1"/>
    <property type="molecule type" value="Transcribed_RNA"/>
</dbReference>
<evidence type="ECO:0000313" key="2">
    <source>
        <dbReference type="EMBL" id="CAE0432947.1"/>
    </source>
</evidence>
<feature type="coiled-coil region" evidence="1">
    <location>
        <begin position="28"/>
        <end position="55"/>
    </location>
</feature>
<sequence length="128" mass="14772">MSEATKDWAENDLDYLADVVQRSKCHRIKTLRDELTNLQSETARIQAEKRRIEARIQAFRFKHESCKSTSSGNTSNSLISINEELYEVVNMKDKLLLDESSIDPEIIEEKIKNIQRKLVKEAIKASTC</sequence>
<keyword evidence="1" id="KW-0175">Coiled coil</keyword>
<evidence type="ECO:0000256" key="1">
    <source>
        <dbReference type="SAM" id="Coils"/>
    </source>
</evidence>
<accession>A0A7S3LJY9</accession>
<reference evidence="2" key="1">
    <citation type="submission" date="2021-01" db="EMBL/GenBank/DDBJ databases">
        <authorList>
            <person name="Corre E."/>
            <person name="Pelletier E."/>
            <person name="Niang G."/>
            <person name="Scheremetjew M."/>
            <person name="Finn R."/>
            <person name="Kale V."/>
            <person name="Holt S."/>
            <person name="Cochrane G."/>
            <person name="Meng A."/>
            <person name="Brown T."/>
            <person name="Cohen L."/>
        </authorList>
    </citation>
    <scope>NUCLEOTIDE SEQUENCE</scope>
    <source>
        <strain evidence="2">GSBS06</strain>
    </source>
</reference>
<name>A0A7S3LJY9_9STRA</name>